<proteinExistence type="inferred from homology"/>
<name>A0ABS8ZN86_9PSEU</name>
<keyword evidence="2 5" id="KW-0489">Methyltransferase</keyword>
<dbReference type="InterPro" id="IPR029063">
    <property type="entry name" value="SAM-dependent_MTases_sf"/>
</dbReference>
<accession>A0ABS8ZN86</accession>
<evidence type="ECO:0000256" key="2">
    <source>
        <dbReference type="ARBA" id="ARBA00022603"/>
    </source>
</evidence>
<gene>
    <name evidence="5" type="ORF">LWC34_41390</name>
</gene>
<comment type="similarity">
    <text evidence="1">Belongs to the methyltransferase superfamily.</text>
</comment>
<dbReference type="InterPro" id="IPR013216">
    <property type="entry name" value="Methyltransf_11"/>
</dbReference>
<organism evidence="5 6">
    <name type="scientific">Kibdelosporangium philippinense</name>
    <dbReference type="NCBI Taxonomy" id="211113"/>
    <lineage>
        <taxon>Bacteria</taxon>
        <taxon>Bacillati</taxon>
        <taxon>Actinomycetota</taxon>
        <taxon>Actinomycetes</taxon>
        <taxon>Pseudonocardiales</taxon>
        <taxon>Pseudonocardiaceae</taxon>
        <taxon>Kibdelosporangium</taxon>
    </lineage>
</organism>
<keyword evidence="6" id="KW-1185">Reference proteome</keyword>
<dbReference type="Pfam" id="PF08241">
    <property type="entry name" value="Methyltransf_11"/>
    <property type="match status" value="1"/>
</dbReference>
<evidence type="ECO:0000259" key="4">
    <source>
        <dbReference type="Pfam" id="PF08241"/>
    </source>
</evidence>
<dbReference type="RefSeq" id="WP_233730666.1">
    <property type="nucleotide sequence ID" value="NZ_JAJVCN010000003.1"/>
</dbReference>
<dbReference type="SUPFAM" id="SSF53335">
    <property type="entry name" value="S-adenosyl-L-methionine-dependent methyltransferases"/>
    <property type="match status" value="1"/>
</dbReference>
<dbReference type="EMBL" id="JAJVCN010000003">
    <property type="protein sequence ID" value="MCE7009226.1"/>
    <property type="molecule type" value="Genomic_DNA"/>
</dbReference>
<dbReference type="PANTHER" id="PTHR44942">
    <property type="entry name" value="METHYLTRANSF_11 DOMAIN-CONTAINING PROTEIN"/>
    <property type="match status" value="1"/>
</dbReference>
<dbReference type="GO" id="GO:0032259">
    <property type="term" value="P:methylation"/>
    <property type="evidence" value="ECO:0007669"/>
    <property type="project" value="UniProtKB-KW"/>
</dbReference>
<sequence length="250" mass="27906">MTELPDAELRARRANSFGAQAAEYARYRPGYPAGAIDWVLPQGAADVLDLAAGTGKLTESLIGRGLNVTAVEPDPAMLGELRKRFPSVRALAGTAEQIPLPDSSVDAVLVGQAFHWFDPQRALTEIGRVLRQGGMLGALWNHEDEQVPWVSTFDKLARARAHRSWTRPAQFSDHPLFGRFEQQDFRHTVRHTVESLLAMIGTHSHMLVASSEERQELNERMRAYLLAQPETEPGEFDFPFQTTVYRGSRS</sequence>
<evidence type="ECO:0000256" key="3">
    <source>
        <dbReference type="ARBA" id="ARBA00022679"/>
    </source>
</evidence>
<comment type="caution">
    <text evidence="5">The sequence shown here is derived from an EMBL/GenBank/DDBJ whole genome shotgun (WGS) entry which is preliminary data.</text>
</comment>
<protein>
    <submittedName>
        <fullName evidence="5">Class I SAM-dependent methyltransferase</fullName>
    </submittedName>
</protein>
<dbReference type="GO" id="GO:0008168">
    <property type="term" value="F:methyltransferase activity"/>
    <property type="evidence" value="ECO:0007669"/>
    <property type="project" value="UniProtKB-KW"/>
</dbReference>
<dbReference type="PANTHER" id="PTHR44942:SF4">
    <property type="entry name" value="METHYLTRANSFERASE TYPE 11 DOMAIN-CONTAINING PROTEIN"/>
    <property type="match status" value="1"/>
</dbReference>
<evidence type="ECO:0000313" key="5">
    <source>
        <dbReference type="EMBL" id="MCE7009226.1"/>
    </source>
</evidence>
<feature type="domain" description="Methyltransferase type 11" evidence="4">
    <location>
        <begin position="48"/>
        <end position="136"/>
    </location>
</feature>
<dbReference type="Gene3D" id="3.40.50.150">
    <property type="entry name" value="Vaccinia Virus protein VP39"/>
    <property type="match status" value="1"/>
</dbReference>
<dbReference type="InterPro" id="IPR051052">
    <property type="entry name" value="Diverse_substrate_MTase"/>
</dbReference>
<evidence type="ECO:0000256" key="1">
    <source>
        <dbReference type="ARBA" id="ARBA00008361"/>
    </source>
</evidence>
<dbReference type="CDD" id="cd02440">
    <property type="entry name" value="AdoMet_MTases"/>
    <property type="match status" value="1"/>
</dbReference>
<reference evidence="5 6" key="1">
    <citation type="submission" date="2021-12" db="EMBL/GenBank/DDBJ databases">
        <title>Genome sequence of Kibdelosporangium philippinense ATCC 49844.</title>
        <authorList>
            <person name="Fedorov E.A."/>
            <person name="Omeragic M."/>
            <person name="Shalygina K.F."/>
            <person name="Maclea K.S."/>
        </authorList>
    </citation>
    <scope>NUCLEOTIDE SEQUENCE [LARGE SCALE GENOMIC DNA]</scope>
    <source>
        <strain evidence="5 6">ATCC 49844</strain>
    </source>
</reference>
<evidence type="ECO:0000313" key="6">
    <source>
        <dbReference type="Proteomes" id="UP001521150"/>
    </source>
</evidence>
<dbReference type="Proteomes" id="UP001521150">
    <property type="component" value="Unassembled WGS sequence"/>
</dbReference>
<keyword evidence="3" id="KW-0808">Transferase</keyword>